<reference evidence="2" key="1">
    <citation type="submission" date="2020-06" db="EMBL/GenBank/DDBJ databases">
        <authorList>
            <consortium name="Plant Systems Biology data submission"/>
        </authorList>
    </citation>
    <scope>NUCLEOTIDE SEQUENCE</scope>
    <source>
        <strain evidence="2">D6</strain>
    </source>
</reference>
<evidence type="ECO:0000313" key="2">
    <source>
        <dbReference type="EMBL" id="CAB9505506.1"/>
    </source>
</evidence>
<sequence length="118" mass="12710">MDTGGGGGTAGGTNGTTGQASTRQVANQSRQVTAMQTQQQVRTNEEILTRIIAQHNQLSSSLRRKVGPATVRRCFERLVGDLAWRGADETNGNICRIAVQPPRMATPDQVDVIFLEMG</sequence>
<dbReference type="AlphaFoldDB" id="A0A9N8DND1"/>
<name>A0A9N8DND1_9STRA</name>
<protein>
    <submittedName>
        <fullName evidence="2">Uncharacterized protein</fullName>
    </submittedName>
</protein>
<feature type="region of interest" description="Disordered" evidence="1">
    <location>
        <begin position="1"/>
        <end position="39"/>
    </location>
</feature>
<gene>
    <name evidence="2" type="ORF">SEMRO_233_G094240.1</name>
</gene>
<evidence type="ECO:0000256" key="1">
    <source>
        <dbReference type="SAM" id="MobiDB-lite"/>
    </source>
</evidence>
<evidence type="ECO:0000313" key="3">
    <source>
        <dbReference type="Proteomes" id="UP001153069"/>
    </source>
</evidence>
<feature type="compositionally biased region" description="Gly residues" evidence="1">
    <location>
        <begin position="1"/>
        <end position="15"/>
    </location>
</feature>
<organism evidence="2 3">
    <name type="scientific">Seminavis robusta</name>
    <dbReference type="NCBI Taxonomy" id="568900"/>
    <lineage>
        <taxon>Eukaryota</taxon>
        <taxon>Sar</taxon>
        <taxon>Stramenopiles</taxon>
        <taxon>Ochrophyta</taxon>
        <taxon>Bacillariophyta</taxon>
        <taxon>Bacillariophyceae</taxon>
        <taxon>Bacillariophycidae</taxon>
        <taxon>Naviculales</taxon>
        <taxon>Naviculaceae</taxon>
        <taxon>Seminavis</taxon>
    </lineage>
</organism>
<feature type="compositionally biased region" description="Polar residues" evidence="1">
    <location>
        <begin position="19"/>
        <end position="39"/>
    </location>
</feature>
<accession>A0A9N8DND1</accession>
<keyword evidence="3" id="KW-1185">Reference proteome</keyword>
<proteinExistence type="predicted"/>
<dbReference type="EMBL" id="CAICTM010000232">
    <property type="protein sequence ID" value="CAB9505506.1"/>
    <property type="molecule type" value="Genomic_DNA"/>
</dbReference>
<comment type="caution">
    <text evidence="2">The sequence shown here is derived from an EMBL/GenBank/DDBJ whole genome shotgun (WGS) entry which is preliminary data.</text>
</comment>
<dbReference type="Proteomes" id="UP001153069">
    <property type="component" value="Unassembled WGS sequence"/>
</dbReference>